<name>A0ACC6Q9Z3_9ACTN</name>
<reference evidence="1" key="1">
    <citation type="submission" date="2024-03" db="EMBL/GenBank/DDBJ databases">
        <title>Novel Streptomyces species of biotechnological and ecological value are a feature of Machair soil.</title>
        <authorList>
            <person name="Prole J.R."/>
            <person name="Goodfellow M."/>
            <person name="Allenby N."/>
            <person name="Ward A.C."/>
        </authorList>
    </citation>
    <scope>NUCLEOTIDE SEQUENCE</scope>
    <source>
        <strain evidence="1">MS1.AVA.4</strain>
    </source>
</reference>
<evidence type="ECO:0000313" key="1">
    <source>
        <dbReference type="EMBL" id="MEJ8655098.1"/>
    </source>
</evidence>
<comment type="caution">
    <text evidence="1">The sequence shown here is derived from an EMBL/GenBank/DDBJ whole genome shotgun (WGS) entry which is preliminary data.</text>
</comment>
<accession>A0ACC6Q9Z3</accession>
<keyword evidence="2" id="KW-1185">Reference proteome</keyword>
<organism evidence="1 2">
    <name type="scientific">Streptomyces pratisoli</name>
    <dbReference type="NCBI Taxonomy" id="3139917"/>
    <lineage>
        <taxon>Bacteria</taxon>
        <taxon>Bacillati</taxon>
        <taxon>Actinomycetota</taxon>
        <taxon>Actinomycetes</taxon>
        <taxon>Kitasatosporales</taxon>
        <taxon>Streptomycetaceae</taxon>
        <taxon>Streptomyces</taxon>
    </lineage>
</organism>
<protein>
    <submittedName>
        <fullName evidence="1">Uncharacterized protein</fullName>
    </submittedName>
</protein>
<evidence type="ECO:0000313" key="2">
    <source>
        <dbReference type="Proteomes" id="UP001375539"/>
    </source>
</evidence>
<dbReference type="EMBL" id="JBBKAI010000002">
    <property type="protein sequence ID" value="MEJ8655098.1"/>
    <property type="molecule type" value="Genomic_DNA"/>
</dbReference>
<sequence length="47" mass="5287">MGTVLRWSPTAEELPGYTAPEVLGTDEGNRALFLMARLTTRWVCRYG</sequence>
<dbReference type="Proteomes" id="UP001375539">
    <property type="component" value="Unassembled WGS sequence"/>
</dbReference>
<gene>
    <name evidence="1" type="ORF">WKI58_00920</name>
</gene>
<proteinExistence type="predicted"/>